<reference evidence="9 10" key="1">
    <citation type="submission" date="2019-02" db="EMBL/GenBank/DDBJ databases">
        <title>Genomic Encyclopedia of Type Strains, Phase IV (KMG-IV): sequencing the most valuable type-strain genomes for metagenomic binning, comparative biology and taxonomic classification.</title>
        <authorList>
            <person name="Goeker M."/>
        </authorList>
    </citation>
    <scope>NUCLEOTIDE SEQUENCE [LARGE SCALE GENOMIC DNA]</scope>
    <source>
        <strain evidence="9 10">DSM 29486</strain>
    </source>
</reference>
<feature type="domain" description="ABC transmembrane type-1" evidence="8">
    <location>
        <begin position="51"/>
        <end position="235"/>
    </location>
</feature>
<keyword evidence="3" id="KW-1003">Cell membrane</keyword>
<dbReference type="PROSITE" id="PS50928">
    <property type="entry name" value="ABC_TM1"/>
    <property type="match status" value="1"/>
</dbReference>
<keyword evidence="5 7" id="KW-1133">Transmembrane helix</keyword>
<dbReference type="InterPro" id="IPR035906">
    <property type="entry name" value="MetI-like_sf"/>
</dbReference>
<feature type="transmembrane region" description="Helical" evidence="7">
    <location>
        <begin position="94"/>
        <end position="115"/>
    </location>
</feature>
<accession>A0A4Q7PPR5</accession>
<evidence type="ECO:0000259" key="8">
    <source>
        <dbReference type="PROSITE" id="PS50928"/>
    </source>
</evidence>
<keyword evidence="2 7" id="KW-0813">Transport</keyword>
<comment type="similarity">
    <text evidence="7">Belongs to the binding-protein-dependent transport system permease family.</text>
</comment>
<feature type="transmembrane region" description="Helical" evidence="7">
    <location>
        <begin position="51"/>
        <end position="82"/>
    </location>
</feature>
<evidence type="ECO:0000256" key="3">
    <source>
        <dbReference type="ARBA" id="ARBA00022475"/>
    </source>
</evidence>
<dbReference type="GO" id="GO:0005886">
    <property type="term" value="C:plasma membrane"/>
    <property type="evidence" value="ECO:0007669"/>
    <property type="project" value="UniProtKB-SubCell"/>
</dbReference>
<dbReference type="SUPFAM" id="SSF161098">
    <property type="entry name" value="MetI-like"/>
    <property type="match status" value="1"/>
</dbReference>
<comment type="subcellular location">
    <subcellularLocation>
        <location evidence="1 7">Cell membrane</location>
        <topology evidence="1 7">Multi-pass membrane protein</topology>
    </subcellularLocation>
</comment>
<keyword evidence="4 7" id="KW-0812">Transmembrane</keyword>
<evidence type="ECO:0000256" key="1">
    <source>
        <dbReference type="ARBA" id="ARBA00004651"/>
    </source>
</evidence>
<evidence type="ECO:0000256" key="4">
    <source>
        <dbReference type="ARBA" id="ARBA00022692"/>
    </source>
</evidence>
<keyword evidence="10" id="KW-1185">Reference proteome</keyword>
<dbReference type="Proteomes" id="UP000292927">
    <property type="component" value="Unassembled WGS sequence"/>
</dbReference>
<gene>
    <name evidence="9" type="ORF">EV209_1144</name>
</gene>
<evidence type="ECO:0000256" key="5">
    <source>
        <dbReference type="ARBA" id="ARBA00022989"/>
    </source>
</evidence>
<comment type="caution">
    <text evidence="9">The sequence shown here is derived from an EMBL/GenBank/DDBJ whole genome shotgun (WGS) entry which is preliminary data.</text>
</comment>
<dbReference type="Gene3D" id="1.10.3720.10">
    <property type="entry name" value="MetI-like"/>
    <property type="match status" value="1"/>
</dbReference>
<dbReference type="PANTHER" id="PTHR30151">
    <property type="entry name" value="ALKANE SULFONATE ABC TRANSPORTER-RELATED, MEMBRANE SUBUNIT"/>
    <property type="match status" value="1"/>
</dbReference>
<dbReference type="EMBL" id="SGXF01000001">
    <property type="protein sequence ID" value="RZT03011.1"/>
    <property type="molecule type" value="Genomic_DNA"/>
</dbReference>
<dbReference type="RefSeq" id="WP_130433864.1">
    <property type="nucleotide sequence ID" value="NZ_SGXF01000001.1"/>
</dbReference>
<dbReference type="OrthoDB" id="308958at2"/>
<evidence type="ECO:0000256" key="7">
    <source>
        <dbReference type="RuleBase" id="RU363032"/>
    </source>
</evidence>
<evidence type="ECO:0000256" key="6">
    <source>
        <dbReference type="ARBA" id="ARBA00023136"/>
    </source>
</evidence>
<evidence type="ECO:0000313" key="10">
    <source>
        <dbReference type="Proteomes" id="UP000292927"/>
    </source>
</evidence>
<name>A0A4Q7PPR5_9FIRM</name>
<dbReference type="Pfam" id="PF00528">
    <property type="entry name" value="BPD_transp_1"/>
    <property type="match status" value="1"/>
</dbReference>
<dbReference type="PANTHER" id="PTHR30151:SF0">
    <property type="entry name" value="ABC TRANSPORTER PERMEASE PROTEIN MJ0413-RELATED"/>
    <property type="match status" value="1"/>
</dbReference>
<evidence type="ECO:0000256" key="2">
    <source>
        <dbReference type="ARBA" id="ARBA00022448"/>
    </source>
</evidence>
<evidence type="ECO:0000313" key="9">
    <source>
        <dbReference type="EMBL" id="RZT03011.1"/>
    </source>
</evidence>
<protein>
    <submittedName>
        <fullName evidence="9">NitT/TauT family transport system permease protein</fullName>
    </submittedName>
</protein>
<dbReference type="GO" id="GO:0055085">
    <property type="term" value="P:transmembrane transport"/>
    <property type="evidence" value="ECO:0007669"/>
    <property type="project" value="InterPro"/>
</dbReference>
<feature type="transmembrane region" description="Helical" evidence="7">
    <location>
        <begin position="205"/>
        <end position="231"/>
    </location>
</feature>
<keyword evidence="6 7" id="KW-0472">Membrane</keyword>
<dbReference type="AlphaFoldDB" id="A0A4Q7PPR5"/>
<proteinExistence type="inferred from homology"/>
<organism evidence="9 10">
    <name type="scientific">Cuneatibacter caecimuris</name>
    <dbReference type="NCBI Taxonomy" id="1796618"/>
    <lineage>
        <taxon>Bacteria</taxon>
        <taxon>Bacillati</taxon>
        <taxon>Bacillota</taxon>
        <taxon>Clostridia</taxon>
        <taxon>Lachnospirales</taxon>
        <taxon>Lachnospiraceae</taxon>
        <taxon>Cuneatibacter</taxon>
    </lineage>
</organism>
<dbReference type="CDD" id="cd06261">
    <property type="entry name" value="TM_PBP2"/>
    <property type="match status" value="1"/>
</dbReference>
<dbReference type="InterPro" id="IPR000515">
    <property type="entry name" value="MetI-like"/>
</dbReference>
<sequence>MYRKWIRKTAIVLFWLLVWEAVSRLVANDILLVGPAEVLQALFQQSMLPDFWKTVLLSSLRIGLGMILSFMGALCLGCLAFWKPFFRELLEPVVLLMKSVPVASFVVLLLIWAGSGNLSSWVTALVVFPMVYQSTFSGLESASGQLLEMAEVFHISRFRRAAMIYRPALLPYLLSSCRVAAGMAWKSGVAAEVIGQPDFTIGNALYMAKIYLSTGDLLAWTVVIILLSILFEKLALLGLRAAGRDCLPAERRLND</sequence>